<dbReference type="Proteomes" id="UP000092444">
    <property type="component" value="Unassembled WGS sequence"/>
</dbReference>
<evidence type="ECO:0000313" key="2">
    <source>
        <dbReference type="Proteomes" id="UP000092444"/>
    </source>
</evidence>
<evidence type="ECO:0000313" key="1">
    <source>
        <dbReference type="EnsemblMetazoa" id="GMOY006450-PA"/>
    </source>
</evidence>
<dbReference type="AlphaFoldDB" id="A0A1B0FRB2"/>
<name>A0A1B0FRB2_GLOMM</name>
<reference evidence="1" key="1">
    <citation type="submission" date="2020-05" db="UniProtKB">
        <authorList>
            <consortium name="EnsemblMetazoa"/>
        </authorList>
    </citation>
    <scope>IDENTIFICATION</scope>
    <source>
        <strain evidence="1">Yale</strain>
    </source>
</reference>
<dbReference type="PhylomeDB" id="A0A1B0FRB2"/>
<keyword evidence="2" id="KW-1185">Reference proteome</keyword>
<dbReference type="VEuPathDB" id="VectorBase:GMOY006450"/>
<proteinExistence type="predicted"/>
<sequence>MRENWGPMKMTDQIRDNRNVQIETDKDDEVNEMIDVEDEVNEMTDNEDEVGFLGFDEEENLLLQVGDTVAGEEEATDVQDVIEMTEEPTRVPYGEARVEVESPTNFME</sequence>
<organism evidence="1 2">
    <name type="scientific">Glossina morsitans morsitans</name>
    <name type="common">Savannah tsetse fly</name>
    <dbReference type="NCBI Taxonomy" id="37546"/>
    <lineage>
        <taxon>Eukaryota</taxon>
        <taxon>Metazoa</taxon>
        <taxon>Ecdysozoa</taxon>
        <taxon>Arthropoda</taxon>
        <taxon>Hexapoda</taxon>
        <taxon>Insecta</taxon>
        <taxon>Pterygota</taxon>
        <taxon>Neoptera</taxon>
        <taxon>Endopterygota</taxon>
        <taxon>Diptera</taxon>
        <taxon>Brachycera</taxon>
        <taxon>Muscomorpha</taxon>
        <taxon>Hippoboscoidea</taxon>
        <taxon>Glossinidae</taxon>
        <taxon>Glossina</taxon>
    </lineage>
</organism>
<dbReference type="EnsemblMetazoa" id="GMOY006450-RA">
    <property type="protein sequence ID" value="GMOY006450-PA"/>
    <property type="gene ID" value="GMOY006450"/>
</dbReference>
<protein>
    <submittedName>
        <fullName evidence="1">Uncharacterized protein</fullName>
    </submittedName>
</protein>
<accession>A0A1B0FRB2</accession>
<dbReference type="EMBL" id="CCAG010007333">
    <property type="status" value="NOT_ANNOTATED_CDS"/>
    <property type="molecule type" value="Genomic_DNA"/>
</dbReference>